<feature type="non-terminal residue" evidence="3">
    <location>
        <position position="263"/>
    </location>
</feature>
<proteinExistence type="predicted"/>
<dbReference type="InterPro" id="IPR001242">
    <property type="entry name" value="Condensation_dom"/>
</dbReference>
<evidence type="ECO:0000313" key="3">
    <source>
        <dbReference type="EMBL" id="MDT0382718.1"/>
    </source>
</evidence>
<dbReference type="SUPFAM" id="SSF52777">
    <property type="entry name" value="CoA-dependent acyltransferases"/>
    <property type="match status" value="1"/>
</dbReference>
<evidence type="ECO:0000313" key="4">
    <source>
        <dbReference type="Proteomes" id="UP001183414"/>
    </source>
</evidence>
<name>A0ABU2P2P1_9ACTN</name>
<dbReference type="Gene3D" id="3.40.50.12780">
    <property type="entry name" value="N-terminal domain of ligase-like"/>
    <property type="match status" value="1"/>
</dbReference>
<feature type="domain" description="Condensation" evidence="2">
    <location>
        <begin position="3"/>
        <end position="179"/>
    </location>
</feature>
<gene>
    <name evidence="3" type="ORF">RM572_28625</name>
</gene>
<dbReference type="InterPro" id="IPR042099">
    <property type="entry name" value="ANL_N_sf"/>
</dbReference>
<dbReference type="PANTHER" id="PTHR45527">
    <property type="entry name" value="NONRIBOSOMAL PEPTIDE SYNTHETASE"/>
    <property type="match status" value="1"/>
</dbReference>
<feature type="domain" description="AMP-dependent synthetase/ligase" evidence="1">
    <location>
        <begin position="202"/>
        <end position="255"/>
    </location>
</feature>
<dbReference type="PANTHER" id="PTHR45527:SF1">
    <property type="entry name" value="FATTY ACID SYNTHASE"/>
    <property type="match status" value="1"/>
</dbReference>
<keyword evidence="4" id="KW-1185">Reference proteome</keyword>
<dbReference type="InterPro" id="IPR000873">
    <property type="entry name" value="AMP-dep_synth/lig_dom"/>
</dbReference>
<evidence type="ECO:0000259" key="2">
    <source>
        <dbReference type="Pfam" id="PF00668"/>
    </source>
</evidence>
<protein>
    <submittedName>
        <fullName evidence="3">Condensation domain-containing protein</fullName>
    </submittedName>
</protein>
<comment type="caution">
    <text evidence="3">The sequence shown here is derived from an EMBL/GenBank/DDBJ whole genome shotgun (WGS) entry which is preliminary data.</text>
</comment>
<evidence type="ECO:0000259" key="1">
    <source>
        <dbReference type="Pfam" id="PF00501"/>
    </source>
</evidence>
<dbReference type="EMBL" id="JAVREQ010000073">
    <property type="protein sequence ID" value="MDT0382718.1"/>
    <property type="molecule type" value="Genomic_DNA"/>
</dbReference>
<sequence>IPLGTPVAGRTDQALDDLVGFFVNTLVLRTDTSGNPTFRTLLHRVRDTDLTAYAHQDLPFETLVEDLNPHRTLTHHPLFQVMLALQDEDAPPVLGDLGVSVERPSRGTAKFDLTVAVTEHTDADGRPAGLTGHAEYATDLFDHTTVEKLLDRLTRLLTTATTHPDNPIGTVNLLTPEEHTTWHARATRTPETTGPLTLTHAFQATAHRYPDLTALVCGEHRLTYRELDEAANRLAHHLGACGVSRGDTVAVLLDRDLPLATTT</sequence>
<dbReference type="SUPFAM" id="SSF56801">
    <property type="entry name" value="Acetyl-CoA synthetase-like"/>
    <property type="match status" value="1"/>
</dbReference>
<feature type="non-terminal residue" evidence="3">
    <location>
        <position position="1"/>
    </location>
</feature>
<dbReference type="Proteomes" id="UP001183414">
    <property type="component" value="Unassembled WGS sequence"/>
</dbReference>
<dbReference type="Gene3D" id="3.30.559.30">
    <property type="entry name" value="Nonribosomal peptide synthetase, condensation domain"/>
    <property type="match status" value="1"/>
</dbReference>
<dbReference type="Pfam" id="PF00501">
    <property type="entry name" value="AMP-binding"/>
    <property type="match status" value="1"/>
</dbReference>
<accession>A0ABU2P2P1</accession>
<dbReference type="Pfam" id="PF00668">
    <property type="entry name" value="Condensation"/>
    <property type="match status" value="1"/>
</dbReference>
<dbReference type="RefSeq" id="WP_311676286.1">
    <property type="nucleotide sequence ID" value="NZ_JAVREQ010000073.1"/>
</dbReference>
<organism evidence="3 4">
    <name type="scientific">Streptomyces hazeniae</name>
    <dbReference type="NCBI Taxonomy" id="3075538"/>
    <lineage>
        <taxon>Bacteria</taxon>
        <taxon>Bacillati</taxon>
        <taxon>Actinomycetota</taxon>
        <taxon>Actinomycetes</taxon>
        <taxon>Kitasatosporales</taxon>
        <taxon>Streptomycetaceae</taxon>
        <taxon>Streptomyces</taxon>
    </lineage>
</organism>
<reference evidence="4" key="1">
    <citation type="submission" date="2023-07" db="EMBL/GenBank/DDBJ databases">
        <title>30 novel species of actinomycetes from the DSMZ collection.</title>
        <authorList>
            <person name="Nouioui I."/>
        </authorList>
    </citation>
    <scope>NUCLEOTIDE SEQUENCE [LARGE SCALE GENOMIC DNA]</scope>
    <source>
        <strain evidence="4">DSM 42041</strain>
    </source>
</reference>